<keyword evidence="3" id="KW-1185">Reference proteome</keyword>
<keyword evidence="2" id="KW-0031">Aminopeptidase</keyword>
<dbReference type="GO" id="GO:0006508">
    <property type="term" value="P:proteolysis"/>
    <property type="evidence" value="ECO:0007669"/>
    <property type="project" value="InterPro"/>
</dbReference>
<dbReference type="EMBL" id="FRFD01000003">
    <property type="protein sequence ID" value="SHO45479.1"/>
    <property type="molecule type" value="Genomic_DNA"/>
</dbReference>
<accession>A0A1M7Y1P4</accession>
<dbReference type="GO" id="GO:0004177">
    <property type="term" value="F:aminopeptidase activity"/>
    <property type="evidence" value="ECO:0007669"/>
    <property type="project" value="UniProtKB-KW"/>
</dbReference>
<proteinExistence type="predicted"/>
<evidence type="ECO:0000313" key="2">
    <source>
        <dbReference type="EMBL" id="SHO45479.1"/>
    </source>
</evidence>
<dbReference type="InterPro" id="IPR000787">
    <property type="entry name" value="Peptidase_M29"/>
</dbReference>
<dbReference type="AlphaFoldDB" id="A0A1M7Y1P4"/>
<evidence type="ECO:0000313" key="3">
    <source>
        <dbReference type="Proteomes" id="UP000184612"/>
    </source>
</evidence>
<keyword evidence="1" id="KW-0479">Metal-binding</keyword>
<protein>
    <submittedName>
        <fullName evidence="2">Leucyl aminopeptidase (Aminopeptidase T)</fullName>
    </submittedName>
</protein>
<dbReference type="PANTHER" id="PTHR34448:SF1">
    <property type="entry name" value="BLL6088 PROTEIN"/>
    <property type="match status" value="1"/>
</dbReference>
<sequence length="331" mass="37680">MNTELIRKIVKVSGVTAGELILVQFWGEDSDIDIMHNFAVAVAELGASPFELQQSRTHNRNVFTNAKRTSFDDKYYSIFENVDAVIDVFIYQPVVLKHEITAEQMDCYKNYMKKLFESLMKKKRFTQIRIPSIENALESNLSAEEYIDRMTKAYDIDYLKLKEICEEKINELEAAKEIILHTGNNCSLKLVTEGRTWIADCGDGDWPCGEVYIAPIEEETNGTIFYNKLFIEDTGVFENVILTVEAGIITNSNHEQVNHFLESLLKENLTVCELGFGCNENITSMCGYTVLDEKMHDTFHIAIGDNRMFGGKNKADFHMDLVGAGKVEMVK</sequence>
<evidence type="ECO:0000256" key="1">
    <source>
        <dbReference type="ARBA" id="ARBA00022723"/>
    </source>
</evidence>
<dbReference type="STRING" id="1121345.SAMN02745217_00970"/>
<dbReference type="RefSeq" id="WP_073587610.1">
    <property type="nucleotide sequence ID" value="NZ_FRFD01000003.1"/>
</dbReference>
<dbReference type="SUPFAM" id="SSF144052">
    <property type="entry name" value="Thermophilic metalloprotease-like"/>
    <property type="match status" value="1"/>
</dbReference>
<dbReference type="Proteomes" id="UP000184612">
    <property type="component" value="Unassembled WGS sequence"/>
</dbReference>
<dbReference type="OrthoDB" id="9803993at2"/>
<gene>
    <name evidence="2" type="ORF">SAMN02745217_00970</name>
</gene>
<dbReference type="PANTHER" id="PTHR34448">
    <property type="entry name" value="AMINOPEPTIDASE"/>
    <property type="match status" value="1"/>
</dbReference>
<keyword evidence="2" id="KW-0645">Protease</keyword>
<organism evidence="2 3">
    <name type="scientific">Anaerocolumna xylanovorans DSM 12503</name>
    <dbReference type="NCBI Taxonomy" id="1121345"/>
    <lineage>
        <taxon>Bacteria</taxon>
        <taxon>Bacillati</taxon>
        <taxon>Bacillota</taxon>
        <taxon>Clostridia</taxon>
        <taxon>Lachnospirales</taxon>
        <taxon>Lachnospiraceae</taxon>
        <taxon>Anaerocolumna</taxon>
    </lineage>
</organism>
<name>A0A1M7Y1P4_9FIRM</name>
<dbReference type="Pfam" id="PF02073">
    <property type="entry name" value="Peptidase_M29"/>
    <property type="match status" value="1"/>
</dbReference>
<dbReference type="InterPro" id="IPR052170">
    <property type="entry name" value="M29_Exopeptidase"/>
</dbReference>
<keyword evidence="2" id="KW-0378">Hydrolase</keyword>
<dbReference type="GO" id="GO:0046872">
    <property type="term" value="F:metal ion binding"/>
    <property type="evidence" value="ECO:0007669"/>
    <property type="project" value="UniProtKB-KW"/>
</dbReference>
<reference evidence="2 3" key="1">
    <citation type="submission" date="2016-12" db="EMBL/GenBank/DDBJ databases">
        <authorList>
            <person name="Song W.-J."/>
            <person name="Kurnit D.M."/>
        </authorList>
    </citation>
    <scope>NUCLEOTIDE SEQUENCE [LARGE SCALE GENOMIC DNA]</scope>
    <source>
        <strain evidence="2 3">DSM 12503</strain>
    </source>
</reference>